<proteinExistence type="predicted"/>
<evidence type="ECO:0000256" key="1">
    <source>
        <dbReference type="SAM" id="MobiDB-lite"/>
    </source>
</evidence>
<dbReference type="AlphaFoldDB" id="A0A182JDZ2"/>
<feature type="region of interest" description="Disordered" evidence="1">
    <location>
        <begin position="1"/>
        <end position="25"/>
    </location>
</feature>
<organism evidence="2">
    <name type="scientific">Anopheles atroparvus</name>
    <name type="common">European mosquito</name>
    <dbReference type="NCBI Taxonomy" id="41427"/>
    <lineage>
        <taxon>Eukaryota</taxon>
        <taxon>Metazoa</taxon>
        <taxon>Ecdysozoa</taxon>
        <taxon>Arthropoda</taxon>
        <taxon>Hexapoda</taxon>
        <taxon>Insecta</taxon>
        <taxon>Pterygota</taxon>
        <taxon>Neoptera</taxon>
        <taxon>Endopterygota</taxon>
        <taxon>Diptera</taxon>
        <taxon>Nematocera</taxon>
        <taxon>Culicoidea</taxon>
        <taxon>Culicidae</taxon>
        <taxon>Anophelinae</taxon>
        <taxon>Anopheles</taxon>
    </lineage>
</organism>
<name>A0A182JDZ2_ANOAO</name>
<protein>
    <submittedName>
        <fullName evidence="2">Uncharacterized protein</fullName>
    </submittedName>
</protein>
<sequence>MIRSSSSSSFGTILAGSCDTPTAPPYEGRLEPADEAPVAGRSVDGADAAVDVDVGFSDGVPFSDGAVEVREATVGPTSAGSSLVAAGPSVLAPVSLLRTTPSFTEVAALSRLSFILAVLCLKADVKSSRNRDILLPSVVCSTSEPWVDEVTSAEDAVTGTSDPGTGNLRRLIRIKPLHWVYGRY</sequence>
<accession>A0A182JDZ2</accession>
<evidence type="ECO:0000313" key="2">
    <source>
        <dbReference type="EnsemblMetazoa" id="AATE016299-PA.1"/>
    </source>
</evidence>
<dbReference type="PROSITE" id="PS51257">
    <property type="entry name" value="PROKAR_LIPOPROTEIN"/>
    <property type="match status" value="1"/>
</dbReference>
<dbReference type="EnsemblMetazoa" id="AATE016299-RA">
    <property type="protein sequence ID" value="AATE016299-PA.1"/>
    <property type="gene ID" value="AATE016299"/>
</dbReference>
<dbReference type="VEuPathDB" id="VectorBase:AATE016299"/>
<reference evidence="2" key="1">
    <citation type="submission" date="2022-08" db="UniProtKB">
        <authorList>
            <consortium name="EnsemblMetazoa"/>
        </authorList>
    </citation>
    <scope>IDENTIFICATION</scope>
    <source>
        <strain evidence="2">EBRO</strain>
    </source>
</reference>